<keyword evidence="3" id="KW-1185">Reference proteome</keyword>
<evidence type="ECO:0000313" key="2">
    <source>
        <dbReference type="EMBL" id="EMQ98444.1"/>
    </source>
</evidence>
<feature type="region of interest" description="Disordered" evidence="1">
    <location>
        <begin position="112"/>
        <end position="140"/>
    </location>
</feature>
<dbReference type="EMBL" id="AOCK01000006">
    <property type="protein sequence ID" value="EMQ98444.1"/>
    <property type="molecule type" value="Genomic_DNA"/>
</dbReference>
<dbReference type="Proteomes" id="UP000012015">
    <property type="component" value="Unassembled WGS sequence"/>
</dbReference>
<evidence type="ECO:0000256" key="1">
    <source>
        <dbReference type="SAM" id="MobiDB-lite"/>
    </source>
</evidence>
<reference evidence="2 3" key="1">
    <citation type="journal article" date="2013" name="Genome Announc.">
        <title>Draft Genome Sequence of Arthrobacter gangotriensis Strain Lz1yT, Isolated from a Penguin Rookery Soil Sample Collected in Antarctica, near the Indian Station Dakshin Gangotri.</title>
        <authorList>
            <person name="Shivaji S."/>
            <person name="Ara S."/>
            <person name="Bandi S."/>
            <person name="Singh A."/>
            <person name="Kumar Pinnaka A."/>
        </authorList>
    </citation>
    <scope>NUCLEOTIDE SEQUENCE [LARGE SCALE GENOMIC DNA]</scope>
    <source>
        <strain evidence="2 3">Lz1y</strain>
    </source>
</reference>
<sequence length="206" mass="23269">MEAESRGATIERQFHVQNALWHRGEQDRAGPLSDRVRHLGRRAGGLVLHHRHHRQRSRSELALRRLVGNRSDLQIPIRIPAVRFRSRGSGRDTDGYGDYQVASRGHLVVVFAGAPPAGGDESSDPSSDPRRPPAFSTPWQRYAGRFGPIEYPKLPDRRPNPRKYPTLHRHAGLRDMNKPENAKARQGLHLIKKISPSREASGLIMM</sequence>
<proteinExistence type="predicted"/>
<accession>M7N9I0</accession>
<protein>
    <submittedName>
        <fullName evidence="2">Uncharacterized protein</fullName>
    </submittedName>
</protein>
<dbReference type="AlphaFoldDB" id="M7N9I0"/>
<name>M7N9I0_9MICC</name>
<comment type="caution">
    <text evidence="2">The sequence shown here is derived from an EMBL/GenBank/DDBJ whole genome shotgun (WGS) entry which is preliminary data.</text>
</comment>
<evidence type="ECO:0000313" key="3">
    <source>
        <dbReference type="Proteomes" id="UP000012015"/>
    </source>
</evidence>
<gene>
    <name evidence="2" type="ORF">ADIAG_02465</name>
</gene>
<organism evidence="2 3">
    <name type="scientific">Paeniglutamicibacter gangotriensis Lz1y</name>
    <dbReference type="NCBI Taxonomy" id="1276920"/>
    <lineage>
        <taxon>Bacteria</taxon>
        <taxon>Bacillati</taxon>
        <taxon>Actinomycetota</taxon>
        <taxon>Actinomycetes</taxon>
        <taxon>Micrococcales</taxon>
        <taxon>Micrococcaceae</taxon>
        <taxon>Paeniglutamicibacter</taxon>
    </lineage>
</organism>